<dbReference type="GO" id="GO:0042393">
    <property type="term" value="F:histone binding"/>
    <property type="evidence" value="ECO:0007669"/>
    <property type="project" value="TreeGrafter"/>
</dbReference>
<comment type="caution">
    <text evidence="2">The sequence shown here is derived from an EMBL/GenBank/DDBJ whole genome shotgun (WGS) entry which is preliminary data.</text>
</comment>
<name>A0A7J7LWU6_9MAGN</name>
<evidence type="ECO:0000313" key="2">
    <source>
        <dbReference type="EMBL" id="KAF6147103.1"/>
    </source>
</evidence>
<dbReference type="GO" id="GO:0045944">
    <property type="term" value="P:positive regulation of transcription by RNA polymerase II"/>
    <property type="evidence" value="ECO:0007669"/>
    <property type="project" value="TreeGrafter"/>
</dbReference>
<accession>A0A7J7LWU6</accession>
<dbReference type="GO" id="GO:0003682">
    <property type="term" value="F:chromatin binding"/>
    <property type="evidence" value="ECO:0007669"/>
    <property type="project" value="TreeGrafter"/>
</dbReference>
<dbReference type="PANTHER" id="PTHR47025:SF2">
    <property type="entry name" value="AUTOIMMUNE REGULATOR"/>
    <property type="match status" value="1"/>
</dbReference>
<protein>
    <recommendedName>
        <fullName evidence="1">Increased DNA methylation 1 C-terminal domain-containing protein</fullName>
    </recommendedName>
</protein>
<dbReference type="GO" id="GO:0005634">
    <property type="term" value="C:nucleus"/>
    <property type="evidence" value="ECO:0007669"/>
    <property type="project" value="TreeGrafter"/>
</dbReference>
<dbReference type="Pfam" id="PF23209">
    <property type="entry name" value="IDM1_C"/>
    <property type="match status" value="1"/>
</dbReference>
<dbReference type="EMBL" id="JACGCM010001948">
    <property type="protein sequence ID" value="KAF6147103.1"/>
    <property type="molecule type" value="Genomic_DNA"/>
</dbReference>
<dbReference type="GO" id="GO:0000977">
    <property type="term" value="F:RNA polymerase II transcription regulatory region sequence-specific DNA binding"/>
    <property type="evidence" value="ECO:0007669"/>
    <property type="project" value="TreeGrafter"/>
</dbReference>
<gene>
    <name evidence="2" type="ORF">GIB67_036822</name>
</gene>
<keyword evidence="3" id="KW-1185">Reference proteome</keyword>
<dbReference type="InterPro" id="IPR056511">
    <property type="entry name" value="IDM1_C"/>
</dbReference>
<dbReference type="Proteomes" id="UP000541444">
    <property type="component" value="Unassembled WGS sequence"/>
</dbReference>
<feature type="domain" description="Increased DNA methylation 1 C-terminal" evidence="1">
    <location>
        <begin position="188"/>
        <end position="267"/>
    </location>
</feature>
<reference evidence="2 3" key="1">
    <citation type="journal article" date="2020" name="IScience">
        <title>Genome Sequencing of the Endangered Kingdonia uniflora (Circaeasteraceae, Ranunculales) Reveals Potential Mechanisms of Evolutionary Specialization.</title>
        <authorList>
            <person name="Sun Y."/>
            <person name="Deng T."/>
            <person name="Zhang A."/>
            <person name="Moore M.J."/>
            <person name="Landis J.B."/>
            <person name="Lin N."/>
            <person name="Zhang H."/>
            <person name="Zhang X."/>
            <person name="Huang J."/>
            <person name="Zhang X."/>
            <person name="Sun H."/>
            <person name="Wang H."/>
        </authorList>
    </citation>
    <scope>NUCLEOTIDE SEQUENCE [LARGE SCALE GENOMIC DNA]</scope>
    <source>
        <strain evidence="2">TB1705</strain>
        <tissue evidence="2">Leaf</tissue>
    </source>
</reference>
<evidence type="ECO:0000259" key="1">
    <source>
        <dbReference type="Pfam" id="PF23209"/>
    </source>
</evidence>
<dbReference type="OrthoDB" id="1903104at2759"/>
<dbReference type="PANTHER" id="PTHR47025">
    <property type="entry name" value="AUTOIMMUNE REGULATOR"/>
    <property type="match status" value="1"/>
</dbReference>
<sequence length="353" mass="40337">MEDQPMLDDSRCSNRDSFVIDIQREGSSISHPSSSRCVYKTLCTNVDEIRFSKLYLLNFTNKPTTTTLTSFIVWVRHKSNDYYFVSDIDGSLVVKRYGRIGFPIRNMWLWSISHGVIFLQRSNSRYLGSLTMGKYVQVLELDPSKTGCYSFGMGFSVSTKELKVVQVLIHIEEKQRNNQNHILKYLCSCVVSTGIIRISGVEVAEIPIVATINDCQGKGYFQALFACMEIFLGFLNVRNIVLPAADEVGLIWTDKFGFNRMTHEQLHGDNIFYFRLFGAGISYFSWSGAGISYFTSDYLFIDNVDVDTTDRTIQKKFQGGLVAVVREVRIFNEAKDAFNKEVQLLMQLHHQLL</sequence>
<proteinExistence type="predicted"/>
<dbReference type="AlphaFoldDB" id="A0A7J7LWU6"/>
<evidence type="ECO:0000313" key="3">
    <source>
        <dbReference type="Proteomes" id="UP000541444"/>
    </source>
</evidence>
<organism evidence="2 3">
    <name type="scientific">Kingdonia uniflora</name>
    <dbReference type="NCBI Taxonomy" id="39325"/>
    <lineage>
        <taxon>Eukaryota</taxon>
        <taxon>Viridiplantae</taxon>
        <taxon>Streptophyta</taxon>
        <taxon>Embryophyta</taxon>
        <taxon>Tracheophyta</taxon>
        <taxon>Spermatophyta</taxon>
        <taxon>Magnoliopsida</taxon>
        <taxon>Ranunculales</taxon>
        <taxon>Circaeasteraceae</taxon>
        <taxon>Kingdonia</taxon>
    </lineage>
</organism>